<keyword evidence="2" id="KW-1185">Reference proteome</keyword>
<proteinExistence type="predicted"/>
<evidence type="ECO:0000313" key="2">
    <source>
        <dbReference type="Proteomes" id="UP001642900"/>
    </source>
</evidence>
<dbReference type="Proteomes" id="UP001642900">
    <property type="component" value="Unassembled WGS sequence"/>
</dbReference>
<reference evidence="1 2" key="1">
    <citation type="submission" date="2020-02" db="EMBL/GenBank/DDBJ databases">
        <title>Genome sequence of strain CCNWXJ40-4.</title>
        <authorList>
            <person name="Gao J."/>
            <person name="Sun J."/>
        </authorList>
    </citation>
    <scope>NUCLEOTIDE SEQUENCE [LARGE SCALE GENOMIC DNA]</scope>
    <source>
        <strain evidence="1 2">CCNWXJ 40-4</strain>
    </source>
</reference>
<gene>
    <name evidence="1" type="ORF">G6N73_07845</name>
</gene>
<comment type="caution">
    <text evidence="1">The sequence shown here is derived from an EMBL/GenBank/DDBJ whole genome shotgun (WGS) entry which is preliminary data.</text>
</comment>
<sequence length="59" mass="6634">MSRTRTIVNDSDIVTRSDGTKKWRRDARLYREDGPAVELPMGIRSGAFAASRIAKTVRP</sequence>
<dbReference type="EMBL" id="JAAKZF010000006">
    <property type="protein sequence ID" value="NGO51093.1"/>
    <property type="molecule type" value="Genomic_DNA"/>
</dbReference>
<accession>A0A6G4WA52</accession>
<protein>
    <submittedName>
        <fullName evidence="1">Uncharacterized protein</fullName>
    </submittedName>
</protein>
<name>A0A6G4WA52_9HYPH</name>
<dbReference type="RefSeq" id="WP_165025687.1">
    <property type="nucleotide sequence ID" value="NZ_JAAKZF010000006.1"/>
</dbReference>
<evidence type="ECO:0000313" key="1">
    <source>
        <dbReference type="EMBL" id="NGO51093.1"/>
    </source>
</evidence>
<dbReference type="AlphaFoldDB" id="A0A6G4WA52"/>
<organism evidence="1 2">
    <name type="scientific">Allomesorhizobium camelthorni</name>
    <dbReference type="NCBI Taxonomy" id="475069"/>
    <lineage>
        <taxon>Bacteria</taxon>
        <taxon>Pseudomonadati</taxon>
        <taxon>Pseudomonadota</taxon>
        <taxon>Alphaproteobacteria</taxon>
        <taxon>Hyphomicrobiales</taxon>
        <taxon>Phyllobacteriaceae</taxon>
        <taxon>Allomesorhizobium</taxon>
    </lineage>
</organism>